<keyword evidence="2 3" id="KW-0539">Nucleus</keyword>
<sequence length="98" mass="11240">KPPYTYASLITQALAASADEDGKMLVSEMCEWMTGVYPFYGTKEKGSDWQSALRHNLNADKRFRRVERTPTDGGKGNFWTLKSEEWANFDGLELRRSK</sequence>
<evidence type="ECO:0000256" key="1">
    <source>
        <dbReference type="ARBA" id="ARBA00023125"/>
    </source>
</evidence>
<comment type="subcellular location">
    <subcellularLocation>
        <location evidence="3">Nucleus</location>
    </subcellularLocation>
</comment>
<dbReference type="InterPro" id="IPR036388">
    <property type="entry name" value="WH-like_DNA-bd_sf"/>
</dbReference>
<evidence type="ECO:0000256" key="3">
    <source>
        <dbReference type="PROSITE-ProRule" id="PRU00089"/>
    </source>
</evidence>
<dbReference type="Pfam" id="PF00250">
    <property type="entry name" value="Forkhead"/>
    <property type="match status" value="1"/>
</dbReference>
<dbReference type="InterPro" id="IPR050211">
    <property type="entry name" value="FOX_domain-containing"/>
</dbReference>
<evidence type="ECO:0000256" key="2">
    <source>
        <dbReference type="ARBA" id="ARBA00023242"/>
    </source>
</evidence>
<keyword evidence="1 3" id="KW-0238">DNA-binding</keyword>
<feature type="non-terminal residue" evidence="5">
    <location>
        <position position="98"/>
    </location>
</feature>
<dbReference type="PROSITE" id="PS00658">
    <property type="entry name" value="FORK_HEAD_2"/>
    <property type="match status" value="1"/>
</dbReference>
<dbReference type="CDD" id="cd00059">
    <property type="entry name" value="FH_FOX"/>
    <property type="match status" value="1"/>
</dbReference>
<dbReference type="InterPro" id="IPR030456">
    <property type="entry name" value="TF_fork_head_CS_2"/>
</dbReference>
<protein>
    <submittedName>
        <fullName evidence="5">Fork head domain-domain-containing protein</fullName>
    </submittedName>
</protein>
<feature type="domain" description="Fork-head" evidence="4">
    <location>
        <begin position="1"/>
        <end position="98"/>
    </location>
</feature>
<dbReference type="PANTHER" id="PTHR11829:SF343">
    <property type="entry name" value="FORK-HEAD DOMAIN-CONTAINING PROTEIN"/>
    <property type="match status" value="1"/>
</dbReference>
<dbReference type="InterPro" id="IPR001766">
    <property type="entry name" value="Fork_head_dom"/>
</dbReference>
<dbReference type="GO" id="GO:0000978">
    <property type="term" value="F:RNA polymerase II cis-regulatory region sequence-specific DNA binding"/>
    <property type="evidence" value="ECO:0007669"/>
    <property type="project" value="TreeGrafter"/>
</dbReference>
<dbReference type="PRINTS" id="PR00053">
    <property type="entry name" value="FORKHEAD"/>
</dbReference>
<accession>A0AAV0B7P5</accession>
<evidence type="ECO:0000259" key="4">
    <source>
        <dbReference type="PROSITE" id="PS50039"/>
    </source>
</evidence>
<keyword evidence="6" id="KW-1185">Reference proteome</keyword>
<organism evidence="5 6">
    <name type="scientific">Phakopsora pachyrhizi</name>
    <name type="common">Asian soybean rust disease fungus</name>
    <dbReference type="NCBI Taxonomy" id="170000"/>
    <lineage>
        <taxon>Eukaryota</taxon>
        <taxon>Fungi</taxon>
        <taxon>Dikarya</taxon>
        <taxon>Basidiomycota</taxon>
        <taxon>Pucciniomycotina</taxon>
        <taxon>Pucciniomycetes</taxon>
        <taxon>Pucciniales</taxon>
        <taxon>Phakopsoraceae</taxon>
        <taxon>Phakopsora</taxon>
    </lineage>
</organism>
<feature type="non-terminal residue" evidence="5">
    <location>
        <position position="1"/>
    </location>
</feature>
<dbReference type="InterPro" id="IPR036390">
    <property type="entry name" value="WH_DNA-bd_sf"/>
</dbReference>
<dbReference type="GO" id="GO:0000981">
    <property type="term" value="F:DNA-binding transcription factor activity, RNA polymerase II-specific"/>
    <property type="evidence" value="ECO:0007669"/>
    <property type="project" value="TreeGrafter"/>
</dbReference>
<dbReference type="Proteomes" id="UP001153365">
    <property type="component" value="Unassembled WGS sequence"/>
</dbReference>
<proteinExistence type="predicted"/>
<dbReference type="PANTHER" id="PTHR11829">
    <property type="entry name" value="FORKHEAD BOX PROTEIN"/>
    <property type="match status" value="1"/>
</dbReference>
<evidence type="ECO:0000313" key="5">
    <source>
        <dbReference type="EMBL" id="CAH7681716.1"/>
    </source>
</evidence>
<dbReference type="EMBL" id="CALTRL010003688">
    <property type="protein sequence ID" value="CAH7681716.1"/>
    <property type="molecule type" value="Genomic_DNA"/>
</dbReference>
<dbReference type="AlphaFoldDB" id="A0AAV0B7P5"/>
<gene>
    <name evidence="5" type="ORF">PPACK8108_LOCUS14362</name>
</gene>
<dbReference type="GO" id="GO:0005634">
    <property type="term" value="C:nucleus"/>
    <property type="evidence" value="ECO:0007669"/>
    <property type="project" value="UniProtKB-SubCell"/>
</dbReference>
<dbReference type="SUPFAM" id="SSF46785">
    <property type="entry name" value="Winged helix' DNA-binding domain"/>
    <property type="match status" value="1"/>
</dbReference>
<dbReference type="PROSITE" id="PS50039">
    <property type="entry name" value="FORK_HEAD_3"/>
    <property type="match status" value="1"/>
</dbReference>
<feature type="DNA-binding region" description="Fork-head" evidence="3">
    <location>
        <begin position="1"/>
        <end position="98"/>
    </location>
</feature>
<dbReference type="SMART" id="SM00339">
    <property type="entry name" value="FH"/>
    <property type="match status" value="1"/>
</dbReference>
<name>A0AAV0B7P5_PHAPC</name>
<dbReference type="Gene3D" id="1.10.10.10">
    <property type="entry name" value="Winged helix-like DNA-binding domain superfamily/Winged helix DNA-binding domain"/>
    <property type="match status" value="1"/>
</dbReference>
<comment type="caution">
    <text evidence="5">The sequence shown here is derived from an EMBL/GenBank/DDBJ whole genome shotgun (WGS) entry which is preliminary data.</text>
</comment>
<reference evidence="5" key="1">
    <citation type="submission" date="2022-06" db="EMBL/GenBank/DDBJ databases">
        <authorList>
            <consortium name="SYNGENTA / RWTH Aachen University"/>
        </authorList>
    </citation>
    <scope>NUCLEOTIDE SEQUENCE</scope>
</reference>
<evidence type="ECO:0000313" key="6">
    <source>
        <dbReference type="Proteomes" id="UP001153365"/>
    </source>
</evidence>